<dbReference type="RefSeq" id="WP_379981231.1">
    <property type="nucleotide sequence ID" value="NZ_JBHSFV010000012.1"/>
</dbReference>
<dbReference type="InterPro" id="IPR021255">
    <property type="entry name" value="DUF2807"/>
</dbReference>
<protein>
    <submittedName>
        <fullName evidence="2">Head GIN domain-containing protein</fullName>
    </submittedName>
</protein>
<proteinExistence type="predicted"/>
<reference evidence="3" key="1">
    <citation type="journal article" date="2019" name="Int. J. Syst. Evol. Microbiol.">
        <title>The Global Catalogue of Microorganisms (GCM) 10K type strain sequencing project: providing services to taxonomists for standard genome sequencing and annotation.</title>
        <authorList>
            <consortium name="The Broad Institute Genomics Platform"/>
            <consortium name="The Broad Institute Genome Sequencing Center for Infectious Disease"/>
            <person name="Wu L."/>
            <person name="Ma J."/>
        </authorList>
    </citation>
    <scope>NUCLEOTIDE SEQUENCE [LARGE SCALE GENOMIC DNA]</scope>
    <source>
        <strain evidence="3">YJ-61-S</strain>
    </source>
</reference>
<dbReference type="EMBL" id="JBHSFV010000012">
    <property type="protein sequence ID" value="MFC4635726.1"/>
    <property type="molecule type" value="Genomic_DNA"/>
</dbReference>
<dbReference type="Pfam" id="PF10988">
    <property type="entry name" value="DUF2807"/>
    <property type="match status" value="1"/>
</dbReference>
<comment type="caution">
    <text evidence="2">The sequence shown here is derived from an EMBL/GenBank/DDBJ whole genome shotgun (WGS) entry which is preliminary data.</text>
</comment>
<gene>
    <name evidence="2" type="ORF">ACFO3O_17580</name>
</gene>
<keyword evidence="3" id="KW-1185">Reference proteome</keyword>
<evidence type="ECO:0000313" key="3">
    <source>
        <dbReference type="Proteomes" id="UP001596043"/>
    </source>
</evidence>
<accession>A0ABV9HZY5</accession>
<dbReference type="Proteomes" id="UP001596043">
    <property type="component" value="Unassembled WGS sequence"/>
</dbReference>
<feature type="domain" description="Putative auto-transporter adhesin head GIN" evidence="1">
    <location>
        <begin position="59"/>
        <end position="251"/>
    </location>
</feature>
<sequence length="267" mass="30004">MKHIKHIQIGMFYTLSRKRILAAFLFIAILLPSCNSEDANDCLQTDGDAITRTIELPFFDKVRTENDIRLEITQGATQSITVETRENLFNDLVFKVEDDTFVMQNKNGCNIFRDFGQTLVRITVPNLRFIKNSATNEIRSNGTLTFPQVRLESITTPGVDNPNKTGDFFLDFQSERIVIVANGMSDFFISGTTDELNVIFSDEFPTLYGEDLIAQDVIVRHVGAAPMIVNPQESITGEIRATGDVIAKNQPPIVDVEELFTGQLIFE</sequence>
<evidence type="ECO:0000259" key="1">
    <source>
        <dbReference type="Pfam" id="PF10988"/>
    </source>
</evidence>
<name>A0ABV9HZY5_9FLAO</name>
<organism evidence="2 3">
    <name type="scientific">Dokdonia ponticola</name>
    <dbReference type="NCBI Taxonomy" id="2041041"/>
    <lineage>
        <taxon>Bacteria</taxon>
        <taxon>Pseudomonadati</taxon>
        <taxon>Bacteroidota</taxon>
        <taxon>Flavobacteriia</taxon>
        <taxon>Flavobacteriales</taxon>
        <taxon>Flavobacteriaceae</taxon>
        <taxon>Dokdonia</taxon>
    </lineage>
</organism>
<evidence type="ECO:0000313" key="2">
    <source>
        <dbReference type="EMBL" id="MFC4635726.1"/>
    </source>
</evidence>
<dbReference type="Gene3D" id="2.160.20.120">
    <property type="match status" value="1"/>
</dbReference>